<dbReference type="PANTHER" id="PTHR38664">
    <property type="entry name" value="SLR0058 PROTEIN"/>
    <property type="match status" value="1"/>
</dbReference>
<organism evidence="1 2">
    <name type="scientific">Clostridium omnivorum</name>
    <dbReference type="NCBI Taxonomy" id="1604902"/>
    <lineage>
        <taxon>Bacteria</taxon>
        <taxon>Bacillati</taxon>
        <taxon>Bacillota</taxon>
        <taxon>Clostridia</taxon>
        <taxon>Eubacteriales</taxon>
        <taxon>Clostridiaceae</taxon>
        <taxon>Clostridium</taxon>
    </lineage>
</organism>
<dbReference type="RefSeq" id="WP_264849767.1">
    <property type="nucleotide sequence ID" value="NZ_BRXR01000001.1"/>
</dbReference>
<accession>A0ABQ5N5K2</accession>
<dbReference type="PANTHER" id="PTHR38664:SF1">
    <property type="entry name" value="SLR0058 PROTEIN"/>
    <property type="match status" value="1"/>
</dbReference>
<sequence>MAVTEDLKNIMLAGIGSMAYTYEKATQIVDDMVQKGKITIEEGKELSQELKRKNMSTNSMNSNVNTHPITKEEMADLLKQMNFATQEDLEDIRQRLTKLELQG</sequence>
<reference evidence="1 2" key="1">
    <citation type="journal article" date="2024" name="Int. J. Syst. Evol. Microbiol.">
        <title>Clostridium omnivorum sp. nov., isolated from anoxic soil under the treatment of reductive soil disinfestation.</title>
        <authorList>
            <person name="Ueki A."/>
            <person name="Tonouchi A."/>
            <person name="Kaku N."/>
            <person name="Honma S."/>
            <person name="Ueki K."/>
        </authorList>
    </citation>
    <scope>NUCLEOTIDE SEQUENCE [LARGE SCALE GENOMIC DNA]</scope>
    <source>
        <strain evidence="1 2">E14</strain>
    </source>
</reference>
<name>A0ABQ5N5K2_9CLOT</name>
<evidence type="ECO:0000313" key="2">
    <source>
        <dbReference type="Proteomes" id="UP001208567"/>
    </source>
</evidence>
<evidence type="ECO:0008006" key="3">
    <source>
        <dbReference type="Google" id="ProtNLM"/>
    </source>
</evidence>
<proteinExistence type="predicted"/>
<protein>
    <recommendedName>
        <fullName evidence="3">Polyhydroxyalkanoate synthesis regulator phasin</fullName>
    </recommendedName>
</protein>
<evidence type="ECO:0000313" key="1">
    <source>
        <dbReference type="EMBL" id="GLC30503.1"/>
    </source>
</evidence>
<comment type="caution">
    <text evidence="1">The sequence shown here is derived from an EMBL/GenBank/DDBJ whole genome shotgun (WGS) entry which is preliminary data.</text>
</comment>
<dbReference type="Proteomes" id="UP001208567">
    <property type="component" value="Unassembled WGS sequence"/>
</dbReference>
<gene>
    <name evidence="1" type="ORF">bsdE14_19130</name>
</gene>
<keyword evidence="2" id="KW-1185">Reference proteome</keyword>
<dbReference type="InterPro" id="IPR008769">
    <property type="entry name" value="PhaF_PhaI"/>
</dbReference>
<dbReference type="EMBL" id="BRXR01000001">
    <property type="protein sequence ID" value="GLC30503.1"/>
    <property type="molecule type" value="Genomic_DNA"/>
</dbReference>